<evidence type="ECO:0000313" key="2">
    <source>
        <dbReference type="EMBL" id="TLS71998.1"/>
    </source>
</evidence>
<proteinExistence type="predicted"/>
<dbReference type="EMBL" id="VBUF01000003">
    <property type="protein sequence ID" value="TLS71998.1"/>
    <property type="molecule type" value="Genomic_DNA"/>
</dbReference>
<evidence type="ECO:0000313" key="4">
    <source>
        <dbReference type="Proteomes" id="UP000308001"/>
    </source>
</evidence>
<dbReference type="EMBL" id="LCUJ01000003">
    <property type="protein sequence ID" value="OCL99419.1"/>
    <property type="molecule type" value="Genomic_DNA"/>
</dbReference>
<reference evidence="1" key="2">
    <citation type="submission" date="2015-05" db="EMBL/GenBank/DDBJ databases">
        <authorList>
            <person name="Wang D.B."/>
            <person name="Wang M."/>
        </authorList>
    </citation>
    <scope>NUCLEOTIDE SEQUENCE [LARGE SCALE GENOMIC DNA]</scope>
    <source>
        <strain evidence="1">DU22</strain>
    </source>
</reference>
<evidence type="ECO:0000313" key="3">
    <source>
        <dbReference type="Proteomes" id="UP000093281"/>
    </source>
</evidence>
<reference evidence="3" key="1">
    <citation type="submission" date="2015-05" db="EMBL/GenBank/DDBJ databases">
        <authorList>
            <person name="Rovetto F."/>
            <person name="Cocolin L."/>
            <person name="Illeghems K."/>
            <person name="Van Nieuwerburgh F."/>
            <person name="Houf K."/>
        </authorList>
    </citation>
    <scope>NUCLEOTIDE SEQUENCE [LARGE SCALE GENOMIC DNA]</scope>
    <source>
        <strain evidence="3">DU22</strain>
    </source>
</reference>
<dbReference type="STRING" id="544718.AAX25_01229"/>
<gene>
    <name evidence="1" type="ORF">AAX29_01233</name>
    <name evidence="2" type="ORF">FE246_06120</name>
</gene>
<sequence length="79" mass="8724">MRIDNNLNAMLSASLQIQEQASNIAQVANVTAQPEFQEADSDIVSSMIEQIPEVIAYSANAKSIEVQEVFMQRLLDLKA</sequence>
<accession>A0A1C0B743</accession>
<protein>
    <submittedName>
        <fullName evidence="1">Uncharacterized protein</fullName>
    </submittedName>
</protein>
<evidence type="ECO:0000313" key="1">
    <source>
        <dbReference type="EMBL" id="OCL99419.1"/>
    </source>
</evidence>
<dbReference type="Proteomes" id="UP000093281">
    <property type="component" value="Unassembled WGS sequence"/>
</dbReference>
<name>A0A1C0B743_9BACT</name>
<dbReference type="OrthoDB" id="5348070at2"/>
<dbReference type="Proteomes" id="UP000308001">
    <property type="component" value="Unassembled WGS sequence"/>
</dbReference>
<comment type="caution">
    <text evidence="1">The sequence shown here is derived from an EMBL/GenBank/DDBJ whole genome shotgun (WGS) entry which is preliminary data.</text>
</comment>
<dbReference type="AlphaFoldDB" id="A0A1C0B743"/>
<organism evidence="1 3">
    <name type="scientific">Aliarcobacter thereius</name>
    <dbReference type="NCBI Taxonomy" id="544718"/>
    <lineage>
        <taxon>Bacteria</taxon>
        <taxon>Pseudomonadati</taxon>
        <taxon>Campylobacterota</taxon>
        <taxon>Epsilonproteobacteria</taxon>
        <taxon>Campylobacterales</taxon>
        <taxon>Arcobacteraceae</taxon>
        <taxon>Aliarcobacter</taxon>
    </lineage>
</organism>
<dbReference type="RefSeq" id="WP_066183684.1">
    <property type="nucleotide sequence ID" value="NZ_LCUJ01000003.1"/>
</dbReference>
<reference evidence="2 4" key="3">
    <citation type="submission" date="2019-05" db="EMBL/GenBank/DDBJ databases">
        <title>Arcobacter cibarius and Arcobacter thereius providing challenges in identification an antibiotic susceptibility and Quinolone resistance.</title>
        <authorList>
            <person name="Busch A."/>
            <person name="Hanel I."/>
            <person name="Hotzel H."/>
            <person name="Tomaso H."/>
        </authorList>
    </citation>
    <scope>NUCLEOTIDE SEQUENCE [LARGE SCALE GENOMIC DNA]</scope>
    <source>
        <strain evidence="2 4">17CS1191_2</strain>
    </source>
</reference>